<dbReference type="Pfam" id="PF00753">
    <property type="entry name" value="Lactamase_B"/>
    <property type="match status" value="1"/>
</dbReference>
<dbReference type="eggNOG" id="COG0491">
    <property type="taxonomic scope" value="Bacteria"/>
</dbReference>
<dbReference type="EMBL" id="ARZA01000130">
    <property type="protein sequence ID" value="EOD00656.1"/>
    <property type="molecule type" value="Genomic_DNA"/>
</dbReference>
<dbReference type="PANTHER" id="PTHR46233:SF3">
    <property type="entry name" value="HYDROXYACYLGLUTATHIONE HYDROLASE GLOC"/>
    <property type="match status" value="1"/>
</dbReference>
<evidence type="ECO:0000256" key="1">
    <source>
        <dbReference type="ARBA" id="ARBA00001947"/>
    </source>
</evidence>
<evidence type="ECO:0000313" key="7">
    <source>
        <dbReference type="Proteomes" id="UP000013378"/>
    </source>
</evidence>
<dbReference type="Gene3D" id="3.60.15.10">
    <property type="entry name" value="Ribonuclease Z/Hydroxyacylglutathione hydrolase-like"/>
    <property type="match status" value="1"/>
</dbReference>
<dbReference type="GO" id="GO:0008270">
    <property type="term" value="F:zinc ion binding"/>
    <property type="evidence" value="ECO:0007669"/>
    <property type="project" value="InterPro"/>
</dbReference>
<evidence type="ECO:0000313" key="6">
    <source>
        <dbReference type="EMBL" id="EOD00656.1"/>
    </source>
</evidence>
<dbReference type="PROSITE" id="PS00743">
    <property type="entry name" value="BETA_LACTAMASE_B_1"/>
    <property type="match status" value="1"/>
</dbReference>
<dbReference type="GO" id="GO:0008800">
    <property type="term" value="F:beta-lactamase activity"/>
    <property type="evidence" value="ECO:0007669"/>
    <property type="project" value="InterPro"/>
</dbReference>
<dbReference type="GO" id="GO:0004416">
    <property type="term" value="F:hydroxyacylglutathione hydrolase activity"/>
    <property type="evidence" value="ECO:0007669"/>
    <property type="project" value="UniProtKB-EC"/>
</dbReference>
<dbReference type="RefSeq" id="WP_006312024.1">
    <property type="nucleotide sequence ID" value="NZ_ARZA01000130.1"/>
</dbReference>
<dbReference type="PATRIC" id="fig|1304284.3.peg.1227"/>
<evidence type="ECO:0000259" key="5">
    <source>
        <dbReference type="SMART" id="SM00849"/>
    </source>
</evidence>
<sequence length="205" mass="22510">MIIERLPLGVYAANCYIIGCESTREGIIVDPGGDAENIVKTLEEFKIKPKYIILTHGHGDHIGGLPKLKKELSIPVLIHKEDEEMLKDADKNLSSMMSIENIEIVPDKTLKDGDIINIGEHKAQIIHTPGHTKGSICIKLDDIILSGDTLFAGSIGRTDFPGGSFEEIISSIKNKILVYDDKVKILPGHGPATTVEYEKNNNPFI</sequence>
<dbReference type="InterPro" id="IPR001018">
    <property type="entry name" value="Beta-lactamase_class-B_CS"/>
</dbReference>
<organism evidence="6 7">
    <name type="scientific">Caldisalinibacter kiritimatiensis</name>
    <dbReference type="NCBI Taxonomy" id="1304284"/>
    <lineage>
        <taxon>Bacteria</taxon>
        <taxon>Bacillati</taxon>
        <taxon>Bacillota</taxon>
        <taxon>Tissierellia</taxon>
        <taxon>Tissierellales</taxon>
        <taxon>Thermohalobacteraceae</taxon>
        <taxon>Caldisalinibacter</taxon>
    </lineage>
</organism>
<feature type="domain" description="Metallo-beta-lactamase" evidence="5">
    <location>
        <begin position="12"/>
        <end position="189"/>
    </location>
</feature>
<dbReference type="InterPro" id="IPR036866">
    <property type="entry name" value="RibonucZ/Hydroxyglut_hydro"/>
</dbReference>
<accession>R1CPQ6</accession>
<keyword evidence="2" id="KW-0479">Metal-binding</keyword>
<name>R1CPQ6_9FIRM</name>
<keyword evidence="7" id="KW-1185">Reference proteome</keyword>
<comment type="caution">
    <text evidence="6">The sequence shown here is derived from an EMBL/GenBank/DDBJ whole genome shotgun (WGS) entry which is preliminary data.</text>
</comment>
<evidence type="ECO:0000256" key="3">
    <source>
        <dbReference type="ARBA" id="ARBA00022801"/>
    </source>
</evidence>
<gene>
    <name evidence="6" type="ORF">L21TH_1257</name>
</gene>
<dbReference type="GO" id="GO:0017001">
    <property type="term" value="P:antibiotic catabolic process"/>
    <property type="evidence" value="ECO:0007669"/>
    <property type="project" value="InterPro"/>
</dbReference>
<evidence type="ECO:0000256" key="4">
    <source>
        <dbReference type="ARBA" id="ARBA00022833"/>
    </source>
</evidence>
<keyword evidence="3 6" id="KW-0378">Hydrolase</keyword>
<comment type="cofactor">
    <cofactor evidence="1">
        <name>Zn(2+)</name>
        <dbReference type="ChEBI" id="CHEBI:29105"/>
    </cofactor>
</comment>
<dbReference type="STRING" id="1304284.L21TH_1257"/>
<dbReference type="PANTHER" id="PTHR46233">
    <property type="entry name" value="HYDROXYACYLGLUTATHIONE HYDROLASE GLOC"/>
    <property type="match status" value="1"/>
</dbReference>
<protein>
    <submittedName>
        <fullName evidence="6">Hydroxyacylglutathione hydrolase</fullName>
        <ecNumber evidence="6">3.1.2.6</ecNumber>
    </submittedName>
</protein>
<proteinExistence type="predicted"/>
<dbReference type="AlphaFoldDB" id="R1CPQ6"/>
<dbReference type="OrthoDB" id="9802248at2"/>
<dbReference type="SUPFAM" id="SSF56281">
    <property type="entry name" value="Metallo-hydrolase/oxidoreductase"/>
    <property type="match status" value="1"/>
</dbReference>
<dbReference type="Proteomes" id="UP000013378">
    <property type="component" value="Unassembled WGS sequence"/>
</dbReference>
<dbReference type="EC" id="3.1.2.6" evidence="6"/>
<evidence type="ECO:0000256" key="2">
    <source>
        <dbReference type="ARBA" id="ARBA00022723"/>
    </source>
</evidence>
<dbReference type="InterPro" id="IPR051453">
    <property type="entry name" value="MBL_Glyoxalase_II"/>
</dbReference>
<keyword evidence="4" id="KW-0862">Zinc</keyword>
<dbReference type="SMART" id="SM00849">
    <property type="entry name" value="Lactamase_B"/>
    <property type="match status" value="1"/>
</dbReference>
<dbReference type="InterPro" id="IPR001279">
    <property type="entry name" value="Metallo-B-lactamas"/>
</dbReference>
<reference evidence="6 7" key="1">
    <citation type="journal article" date="2015" name="Geomicrobiol. J.">
        <title>Caldisalinibacter kiritimatiensis gen. nov., sp. nov., a moderately thermohalophilic thiosulfate-reducing bacterium from a hypersaline microbial mat.</title>
        <authorList>
            <person name="Ben Hania W."/>
            <person name="Joseph M."/>
            <person name="Fiebig A."/>
            <person name="Bunk B."/>
            <person name="Klenk H.-P."/>
            <person name="Fardeau M.-L."/>
            <person name="Spring S."/>
        </authorList>
    </citation>
    <scope>NUCLEOTIDE SEQUENCE [LARGE SCALE GENOMIC DNA]</scope>
    <source>
        <strain evidence="6 7">L21-TH-D2</strain>
    </source>
</reference>
<dbReference type="CDD" id="cd06262">
    <property type="entry name" value="metallo-hydrolase-like_MBL-fold"/>
    <property type="match status" value="1"/>
</dbReference>